<keyword evidence="2" id="KW-1185">Reference proteome</keyword>
<reference evidence="1 2" key="1">
    <citation type="submission" date="2017-03" db="EMBL/GenBank/DDBJ databases">
        <authorList>
            <person name="Afonso C.L."/>
            <person name="Miller P.J."/>
            <person name="Scott M.A."/>
            <person name="Spackman E."/>
            <person name="Goraichik I."/>
            <person name="Dimitrov K.M."/>
            <person name="Suarez D.L."/>
            <person name="Swayne D.E."/>
        </authorList>
    </citation>
    <scope>NUCLEOTIDE SEQUENCE [LARGE SCALE GENOMIC DNA]</scope>
    <source>
        <strain evidence="1 2">CECT 7691</strain>
    </source>
</reference>
<evidence type="ECO:0000313" key="1">
    <source>
        <dbReference type="EMBL" id="SLN63027.1"/>
    </source>
</evidence>
<dbReference type="Proteomes" id="UP000193200">
    <property type="component" value="Unassembled WGS sequence"/>
</dbReference>
<dbReference type="PANTHER" id="PTHR35368">
    <property type="entry name" value="HYDROPEROXIDE REDUCTASE"/>
    <property type="match status" value="1"/>
</dbReference>
<protein>
    <submittedName>
        <fullName evidence="1">OsmC-like protein</fullName>
    </submittedName>
</protein>
<dbReference type="EMBL" id="FWFR01000002">
    <property type="protein sequence ID" value="SLN63027.1"/>
    <property type="molecule type" value="Genomic_DNA"/>
</dbReference>
<name>A0A1Y5TLA6_9PROT</name>
<evidence type="ECO:0000313" key="2">
    <source>
        <dbReference type="Proteomes" id="UP000193200"/>
    </source>
</evidence>
<dbReference type="InterPro" id="IPR052924">
    <property type="entry name" value="OsmC/Ohr_hydroprdx_reductase"/>
</dbReference>
<dbReference type="Pfam" id="PF02566">
    <property type="entry name" value="OsmC"/>
    <property type="match status" value="1"/>
</dbReference>
<dbReference type="InterPro" id="IPR003718">
    <property type="entry name" value="OsmC/Ohr_fam"/>
</dbReference>
<dbReference type="AlphaFoldDB" id="A0A1Y5TLA6"/>
<organism evidence="1 2">
    <name type="scientific">Oceanibacterium hippocampi</name>
    <dbReference type="NCBI Taxonomy" id="745714"/>
    <lineage>
        <taxon>Bacteria</taxon>
        <taxon>Pseudomonadati</taxon>
        <taxon>Pseudomonadota</taxon>
        <taxon>Alphaproteobacteria</taxon>
        <taxon>Sneathiellales</taxon>
        <taxon>Sneathiellaceae</taxon>
        <taxon>Oceanibacterium</taxon>
    </lineage>
</organism>
<gene>
    <name evidence="1" type="ORF">OCH7691_02813</name>
</gene>
<sequence length="191" mass="20788">MNAHTQTSVAPTIVNGLNVDDLKALAASVANDTDKGHTRWRVATSWQGQTRSRSEVTGFDLDGETVERHFTIDIDEPEELGGGNRHANPQEHLLSALNACMTVGYVAQCAVRGIRLDSVEIETAGDIDLRGFFGLDPDIAPGFESLRYTVRIKGDGTPEQFREIHEAVTATSPNVHNISRAIGLRPTLIVE</sequence>
<dbReference type="SUPFAM" id="SSF82784">
    <property type="entry name" value="OsmC-like"/>
    <property type="match status" value="1"/>
</dbReference>
<dbReference type="InterPro" id="IPR015946">
    <property type="entry name" value="KH_dom-like_a/b"/>
</dbReference>
<dbReference type="RefSeq" id="WP_085884141.1">
    <property type="nucleotide sequence ID" value="NZ_FWFR01000002.1"/>
</dbReference>
<accession>A0A1Y5TLA6</accession>
<dbReference type="InParanoid" id="A0A1Y5TLA6"/>
<dbReference type="Gene3D" id="3.30.300.20">
    <property type="match status" value="1"/>
</dbReference>
<dbReference type="OrthoDB" id="9811389at2"/>
<dbReference type="PANTHER" id="PTHR35368:SF1">
    <property type="entry name" value="HYDROPEROXIDE REDUCTASE"/>
    <property type="match status" value="1"/>
</dbReference>
<dbReference type="InterPro" id="IPR036102">
    <property type="entry name" value="OsmC/Ohrsf"/>
</dbReference>
<proteinExistence type="predicted"/>